<dbReference type="OrthoDB" id="3535998at2759"/>
<feature type="compositionally biased region" description="Polar residues" evidence="1">
    <location>
        <begin position="15"/>
        <end position="26"/>
    </location>
</feature>
<protein>
    <recommendedName>
        <fullName evidence="4">BZIP domain-containing protein</fullName>
    </recommendedName>
</protein>
<dbReference type="GO" id="GO:0003700">
    <property type="term" value="F:DNA-binding transcription factor activity"/>
    <property type="evidence" value="ECO:0007669"/>
    <property type="project" value="InterPro"/>
</dbReference>
<feature type="compositionally biased region" description="Polar residues" evidence="1">
    <location>
        <begin position="46"/>
        <end position="55"/>
    </location>
</feature>
<accession>M2MPW0</accession>
<dbReference type="HOGENOM" id="CLU_602650_0_0_1"/>
<feature type="compositionally biased region" description="Polar residues" evidence="1">
    <location>
        <begin position="144"/>
        <end position="155"/>
    </location>
</feature>
<feature type="compositionally biased region" description="Polar residues" evidence="1">
    <location>
        <begin position="313"/>
        <end position="325"/>
    </location>
</feature>
<feature type="compositionally biased region" description="Basic and acidic residues" evidence="1">
    <location>
        <begin position="27"/>
        <end position="37"/>
    </location>
</feature>
<feature type="compositionally biased region" description="Polar residues" evidence="1">
    <location>
        <begin position="354"/>
        <end position="389"/>
    </location>
</feature>
<dbReference type="Gene3D" id="1.20.5.170">
    <property type="match status" value="1"/>
</dbReference>
<name>M2MPW0_BAUPA</name>
<evidence type="ECO:0000256" key="1">
    <source>
        <dbReference type="SAM" id="MobiDB-lite"/>
    </source>
</evidence>
<gene>
    <name evidence="2" type="ORF">BAUCODRAFT_145825</name>
</gene>
<dbReference type="AlphaFoldDB" id="M2MPW0"/>
<feature type="compositionally biased region" description="Polar residues" evidence="1">
    <location>
        <begin position="245"/>
        <end position="275"/>
    </location>
</feature>
<dbReference type="PANTHER" id="PTHR37012">
    <property type="entry name" value="B-ZIP TRANSCRIPTION FACTOR (EUROFUNG)-RELATED"/>
    <property type="match status" value="1"/>
</dbReference>
<dbReference type="CDD" id="cd14688">
    <property type="entry name" value="bZIP_YAP"/>
    <property type="match status" value="1"/>
</dbReference>
<feature type="compositionally biased region" description="Low complexity" evidence="1">
    <location>
        <begin position="169"/>
        <end position="196"/>
    </location>
</feature>
<dbReference type="GeneID" id="19108629"/>
<dbReference type="eggNOG" id="ENOG502SU86">
    <property type="taxonomic scope" value="Eukaryota"/>
</dbReference>
<dbReference type="OMA" id="YHDQRVE"/>
<proteinExistence type="predicted"/>
<evidence type="ECO:0000313" key="2">
    <source>
        <dbReference type="EMBL" id="EMC98801.1"/>
    </source>
</evidence>
<dbReference type="InterPro" id="IPR046347">
    <property type="entry name" value="bZIP_sf"/>
</dbReference>
<dbReference type="KEGG" id="bcom:BAUCODRAFT_145825"/>
<feature type="compositionally biased region" description="Pro residues" evidence="1">
    <location>
        <begin position="294"/>
        <end position="308"/>
    </location>
</feature>
<feature type="region of interest" description="Disordered" evidence="1">
    <location>
        <begin position="128"/>
        <end position="213"/>
    </location>
</feature>
<keyword evidence="3" id="KW-1185">Reference proteome</keyword>
<evidence type="ECO:0008006" key="4">
    <source>
        <dbReference type="Google" id="ProtNLM"/>
    </source>
</evidence>
<feature type="region of interest" description="Disordered" evidence="1">
    <location>
        <begin position="1"/>
        <end position="79"/>
    </location>
</feature>
<dbReference type="Proteomes" id="UP000011761">
    <property type="component" value="Unassembled WGS sequence"/>
</dbReference>
<feature type="region of interest" description="Disordered" evidence="1">
    <location>
        <begin position="239"/>
        <end position="454"/>
    </location>
</feature>
<dbReference type="EMBL" id="KB445552">
    <property type="protein sequence ID" value="EMC98801.1"/>
    <property type="molecule type" value="Genomic_DNA"/>
</dbReference>
<organism evidence="2 3">
    <name type="scientific">Baudoinia panamericana (strain UAMH 10762)</name>
    <name type="common">Angels' share fungus</name>
    <name type="synonym">Baudoinia compniacensis (strain UAMH 10762)</name>
    <dbReference type="NCBI Taxonomy" id="717646"/>
    <lineage>
        <taxon>Eukaryota</taxon>
        <taxon>Fungi</taxon>
        <taxon>Dikarya</taxon>
        <taxon>Ascomycota</taxon>
        <taxon>Pezizomycotina</taxon>
        <taxon>Dothideomycetes</taxon>
        <taxon>Dothideomycetidae</taxon>
        <taxon>Mycosphaerellales</taxon>
        <taxon>Teratosphaeriaceae</taxon>
        <taxon>Baudoinia</taxon>
    </lineage>
</organism>
<sequence>MNADTSPGSQGLDFQASTSHEYASSDSDSRRQAEGSGRKKRASRAGTRSVTTLSAAQLERKRANDREAQRAIRQRTKDHIETLEKSISDLRGTQESNERLVTATHQRNRELEEENAYLRSRLAEAGYASALPHEGARQPAPPLATNTATQSTSPLMHNPAMSSAMHRASSLSTPSSLSVSTGQSSSSRHGSFQQSSAYSAGAPGSNHPAVGASPMAAGLSAWRSHDGTVSVHGAASQFPQLPEPMQQSPASMYSQSTPTAPSYQYGPSQGQSRQQPYEPIPPPLNNPTTATHSYPPPPASAYGPPQPAAPSTHYHSLQTQGSVSLPSRYPSVTAATGAGYPAAQPQLYPESPQAPGQTYQQPQNYAQSHQPSTAFQPPASYQGTSTQGQHALPSYSAPYPAMQPPPLPATGSQANISGQQYVPQQQQPPQPQTPLPYRENASEGPYSLSHYPSG</sequence>
<evidence type="ECO:0000313" key="3">
    <source>
        <dbReference type="Proteomes" id="UP000011761"/>
    </source>
</evidence>
<dbReference type="RefSeq" id="XP_007673944.1">
    <property type="nucleotide sequence ID" value="XM_007675754.1"/>
</dbReference>
<dbReference type="SUPFAM" id="SSF57959">
    <property type="entry name" value="Leucine zipper domain"/>
    <property type="match status" value="1"/>
</dbReference>
<feature type="compositionally biased region" description="Basic and acidic residues" evidence="1">
    <location>
        <begin position="58"/>
        <end position="79"/>
    </location>
</feature>
<reference evidence="2 3" key="1">
    <citation type="journal article" date="2012" name="PLoS Pathog.">
        <title>Diverse lifestyles and strategies of plant pathogenesis encoded in the genomes of eighteen Dothideomycetes fungi.</title>
        <authorList>
            <person name="Ohm R.A."/>
            <person name="Feau N."/>
            <person name="Henrissat B."/>
            <person name="Schoch C.L."/>
            <person name="Horwitz B.A."/>
            <person name="Barry K.W."/>
            <person name="Condon B.J."/>
            <person name="Copeland A.C."/>
            <person name="Dhillon B."/>
            <person name="Glaser F."/>
            <person name="Hesse C.N."/>
            <person name="Kosti I."/>
            <person name="LaButti K."/>
            <person name="Lindquist E.A."/>
            <person name="Lucas S."/>
            <person name="Salamov A.A."/>
            <person name="Bradshaw R.E."/>
            <person name="Ciuffetti L."/>
            <person name="Hamelin R.C."/>
            <person name="Kema G.H.J."/>
            <person name="Lawrence C."/>
            <person name="Scott J.A."/>
            <person name="Spatafora J.W."/>
            <person name="Turgeon B.G."/>
            <person name="de Wit P.J.G.M."/>
            <person name="Zhong S."/>
            <person name="Goodwin S.B."/>
            <person name="Grigoriev I.V."/>
        </authorList>
    </citation>
    <scope>NUCLEOTIDE SEQUENCE [LARGE SCALE GENOMIC DNA]</scope>
    <source>
        <strain evidence="2 3">UAMH 10762</strain>
    </source>
</reference>